<accession>A0A6B9FV89</accession>
<evidence type="ECO:0000313" key="1">
    <source>
        <dbReference type="EMBL" id="QGY04825.1"/>
    </source>
</evidence>
<proteinExistence type="predicted"/>
<dbReference type="RefSeq" id="WP_010685564.1">
    <property type="nucleotide sequence ID" value="NZ_CP043538.1"/>
</dbReference>
<name>A0A6B9FV89_9HYPH</name>
<dbReference type="AlphaFoldDB" id="A0A6B9FV89"/>
<dbReference type="PANTHER" id="PTHR41791:SF1">
    <property type="entry name" value="SSL7039 PROTEIN"/>
    <property type="match status" value="1"/>
</dbReference>
<dbReference type="NCBIfam" id="TIGR02683">
    <property type="entry name" value="upstrm_HI1419"/>
    <property type="match status" value="1"/>
</dbReference>
<dbReference type="PANTHER" id="PTHR41791">
    <property type="entry name" value="SSL7039 PROTEIN"/>
    <property type="match status" value="1"/>
</dbReference>
<organism evidence="1 2">
    <name type="scientific">Methylobacterium mesophilicum SR1.6/6</name>
    <dbReference type="NCBI Taxonomy" id="908290"/>
    <lineage>
        <taxon>Bacteria</taxon>
        <taxon>Pseudomonadati</taxon>
        <taxon>Pseudomonadota</taxon>
        <taxon>Alphaproteobacteria</taxon>
        <taxon>Hyphomicrobiales</taxon>
        <taxon>Methylobacteriaceae</taxon>
        <taxon>Methylobacterium</taxon>
    </lineage>
</organism>
<dbReference type="PIRSF" id="PIRSF028744">
    <property type="entry name" value="Addict_mod_HI1419"/>
    <property type="match status" value="1"/>
</dbReference>
<gene>
    <name evidence="1" type="ORF">MMSR116_25170</name>
</gene>
<dbReference type="KEGG" id="mmes:MMSR116_25170"/>
<reference evidence="1 2" key="1">
    <citation type="journal article" date="2012" name="Genet. Mol. Biol.">
        <title>Analysis of 16S rRNA and mxaF genes revealing insights into Methylobacterium niche-specific plant association.</title>
        <authorList>
            <person name="Dourado M.N."/>
            <person name="Andreote F.D."/>
            <person name="Dini-Andreote F."/>
            <person name="Conti R."/>
            <person name="Araujo J.M."/>
            <person name="Araujo W.L."/>
        </authorList>
    </citation>
    <scope>NUCLEOTIDE SEQUENCE [LARGE SCALE GENOMIC DNA]</scope>
    <source>
        <strain evidence="1 2">SR1.6/6</strain>
    </source>
</reference>
<evidence type="ECO:0000313" key="2">
    <source>
        <dbReference type="Proteomes" id="UP000012488"/>
    </source>
</evidence>
<protein>
    <submittedName>
        <fullName evidence="1">Type II toxin-antitoxin system RelE/ParE family toxin</fullName>
    </submittedName>
</protein>
<dbReference type="OrthoDB" id="5296237at2"/>
<dbReference type="Proteomes" id="UP000012488">
    <property type="component" value="Chromosome"/>
</dbReference>
<sequence length="96" mass="10840">MPLLRRTPTYQSWIDGLRDRRAATRVLARVARLGLGNPGDVRPVGEGVRELRIDYGPGYRVYDVQHGEEIVILLCGGDKGSRNRDIREAKRLAKDL</sequence>
<dbReference type="InterPro" id="IPR014056">
    <property type="entry name" value="TypeIITA-like_toxin_pred"/>
</dbReference>
<dbReference type="EMBL" id="CP043538">
    <property type="protein sequence ID" value="QGY04825.1"/>
    <property type="molecule type" value="Genomic_DNA"/>
</dbReference>
<reference evidence="1 2" key="2">
    <citation type="journal article" date="2013" name="Genome Announc.">
        <title>Draft Genome Sequence of Methylobacterium mesophilicum Strain SR1.6/6, Isolated from Citrus sinensis.</title>
        <authorList>
            <person name="Marinho Almeida D."/>
            <person name="Dini-Andreote F."/>
            <person name="Camargo Neves A.A."/>
            <person name="Juca Ramos R.T."/>
            <person name="Andreote F.D."/>
            <person name="Carneiro A.R."/>
            <person name="Oliveira de Souza Lima A."/>
            <person name="Caracciolo Gomes de Sa P.H."/>
            <person name="Ribeiro Barbosa M.S."/>
            <person name="Araujo W.L."/>
            <person name="Silva A."/>
        </authorList>
    </citation>
    <scope>NUCLEOTIDE SEQUENCE [LARGE SCALE GENOMIC DNA]</scope>
    <source>
        <strain evidence="1 2">SR1.6/6</strain>
    </source>
</reference>